<protein>
    <submittedName>
        <fullName evidence="3">N-acetylneuraminate lyase-like</fullName>
    </submittedName>
</protein>
<dbReference type="GO" id="GO:0016829">
    <property type="term" value="F:lyase activity"/>
    <property type="evidence" value="ECO:0007669"/>
    <property type="project" value="InterPro"/>
</dbReference>
<comment type="subunit">
    <text evidence="1">Homotetramer.</text>
</comment>
<accession>A0A8B8AAT6</accession>
<dbReference type="KEGG" id="cvn:111099836"/>
<dbReference type="Gene3D" id="3.20.20.70">
    <property type="entry name" value="Aldolase class I"/>
    <property type="match status" value="1"/>
</dbReference>
<reference evidence="3" key="1">
    <citation type="submission" date="2025-08" db="UniProtKB">
        <authorList>
            <consortium name="RefSeq"/>
        </authorList>
    </citation>
    <scope>IDENTIFICATION</scope>
    <source>
        <tissue evidence="3">Whole sample</tissue>
    </source>
</reference>
<dbReference type="InterPro" id="IPR002220">
    <property type="entry name" value="DapA-like"/>
</dbReference>
<dbReference type="SUPFAM" id="SSF51569">
    <property type="entry name" value="Aldolase"/>
    <property type="match status" value="1"/>
</dbReference>
<keyword evidence="2" id="KW-1185">Reference proteome</keyword>
<gene>
    <name evidence="3" type="primary">LOC111099836</name>
</gene>
<sequence length="108" mass="12054">MGSRGGVGTLFNIMPRVFHRLLVHLGEGEMTKAREEQIRAQKILRVMMKYGHVLGGNVAAVKHMMAFVGVDLGPPRHPMRPMTVDESLEFPKHARNWLSELGSSSYAV</sequence>
<dbReference type="GeneID" id="111099836"/>
<dbReference type="OrthoDB" id="191315at2759"/>
<dbReference type="InterPro" id="IPR013785">
    <property type="entry name" value="Aldolase_TIM"/>
</dbReference>
<proteinExistence type="predicted"/>
<dbReference type="AlphaFoldDB" id="A0A8B8AAT6"/>
<evidence type="ECO:0000313" key="2">
    <source>
        <dbReference type="Proteomes" id="UP000694844"/>
    </source>
</evidence>
<evidence type="ECO:0000313" key="3">
    <source>
        <dbReference type="RefSeq" id="XP_022287009.1"/>
    </source>
</evidence>
<name>A0A8B8AAT6_CRAVI</name>
<evidence type="ECO:0000256" key="1">
    <source>
        <dbReference type="ARBA" id="ARBA00011881"/>
    </source>
</evidence>
<dbReference type="RefSeq" id="XP_022287009.1">
    <property type="nucleotide sequence ID" value="XM_022431301.1"/>
</dbReference>
<organism evidence="2 3">
    <name type="scientific">Crassostrea virginica</name>
    <name type="common">Eastern oyster</name>
    <dbReference type="NCBI Taxonomy" id="6565"/>
    <lineage>
        <taxon>Eukaryota</taxon>
        <taxon>Metazoa</taxon>
        <taxon>Spiralia</taxon>
        <taxon>Lophotrochozoa</taxon>
        <taxon>Mollusca</taxon>
        <taxon>Bivalvia</taxon>
        <taxon>Autobranchia</taxon>
        <taxon>Pteriomorphia</taxon>
        <taxon>Ostreida</taxon>
        <taxon>Ostreoidea</taxon>
        <taxon>Ostreidae</taxon>
        <taxon>Crassostrea</taxon>
    </lineage>
</organism>
<dbReference type="Pfam" id="PF00701">
    <property type="entry name" value="DHDPS"/>
    <property type="match status" value="1"/>
</dbReference>
<dbReference type="Proteomes" id="UP000694844">
    <property type="component" value="Chromosome 6"/>
</dbReference>